<keyword evidence="4" id="KW-1185">Reference proteome</keyword>
<dbReference type="GO" id="GO:0016872">
    <property type="term" value="F:intramolecular lyase activity"/>
    <property type="evidence" value="ECO:0007669"/>
    <property type="project" value="InterPro"/>
</dbReference>
<dbReference type="InterPro" id="IPR016087">
    <property type="entry name" value="Chalcone_isomerase"/>
</dbReference>
<name>A0A1V8SP94_9PEZI</name>
<dbReference type="SUPFAM" id="SSF54626">
    <property type="entry name" value="Chalcone isomerase"/>
    <property type="match status" value="1"/>
</dbReference>
<dbReference type="AlphaFoldDB" id="A0A1V8SP94"/>
<sequence>MQSLTRSTPRLLSRRLLTLRPQQFRCASRYSSPNARPSTLVAPTEPFTFRTPDASLAIPNPEINPYDAAALRTAALEKRRYHLQRMRFAGIGLVLSLLMTVGVVWNVDLDQMGPVEGTGKKIGGLRADAPSGAGETFQGKEVKVLGRGEGKKILAKVEGEEGEVELVETGTSSVPHFPRTIRLPAAAGEEQYTLLGLGIRTVSFLSIQVYVAGMYVRTADLSKLQAQLIHAVNPMASTLIPSEQESLRTALLDPTRSAELWQSILSASPEIHTAWRVVPTRNTDFAHLRDGWVTGIGKRTAEARQLAAAAPAPPAGQVKAISQYEAEDFGLAMKGFMSLFAGGKAPKGSVMILSRKGNGVLDVWFQEKAPSGAPDESSVAKAGSKTEVKLLGSVGDDRISRLIWMNYLGGEKVSSEAARKGVAEGCVTFAGRPVGSGEGMVS</sequence>
<dbReference type="InterPro" id="IPR016088">
    <property type="entry name" value="Chalcone_isomerase_3-sand"/>
</dbReference>
<keyword evidence="1" id="KW-0472">Membrane</keyword>
<dbReference type="PANTHER" id="PTHR47284:SF3">
    <property type="entry name" value="FATTY-ACID-BINDING PROTEIN 2"/>
    <property type="match status" value="1"/>
</dbReference>
<dbReference type="FunCoup" id="A0A1V8SP94">
    <property type="interactions" value="238"/>
</dbReference>
<protein>
    <recommendedName>
        <fullName evidence="2">Chalcone isomerase domain-containing protein</fullName>
    </recommendedName>
</protein>
<reference evidence="4" key="1">
    <citation type="submission" date="2017-03" db="EMBL/GenBank/DDBJ databases">
        <title>Genomes of endolithic fungi from Antarctica.</title>
        <authorList>
            <person name="Coleine C."/>
            <person name="Masonjones S."/>
            <person name="Stajich J.E."/>
        </authorList>
    </citation>
    <scope>NUCLEOTIDE SEQUENCE [LARGE SCALE GENOMIC DNA]</scope>
    <source>
        <strain evidence="4">CCFEE 5527</strain>
    </source>
</reference>
<dbReference type="Proteomes" id="UP000192596">
    <property type="component" value="Unassembled WGS sequence"/>
</dbReference>
<dbReference type="InterPro" id="IPR036298">
    <property type="entry name" value="Chalcone_isomerase_sf"/>
</dbReference>
<dbReference type="PANTHER" id="PTHR47284">
    <property type="entry name" value="FATTY-ACID-BINDING PROTEIN 2"/>
    <property type="match status" value="1"/>
</dbReference>
<dbReference type="Pfam" id="PF16035">
    <property type="entry name" value="Chalcone_2"/>
    <property type="match status" value="1"/>
</dbReference>
<organism evidence="3 4">
    <name type="scientific">Cryoendolithus antarcticus</name>
    <dbReference type="NCBI Taxonomy" id="1507870"/>
    <lineage>
        <taxon>Eukaryota</taxon>
        <taxon>Fungi</taxon>
        <taxon>Dikarya</taxon>
        <taxon>Ascomycota</taxon>
        <taxon>Pezizomycotina</taxon>
        <taxon>Dothideomycetes</taxon>
        <taxon>Dothideomycetidae</taxon>
        <taxon>Cladosporiales</taxon>
        <taxon>Cladosporiaceae</taxon>
        <taxon>Cryoendolithus</taxon>
    </lineage>
</organism>
<feature type="transmembrane region" description="Helical" evidence="1">
    <location>
        <begin position="88"/>
        <end position="107"/>
    </location>
</feature>
<evidence type="ECO:0000313" key="3">
    <source>
        <dbReference type="EMBL" id="OQO00858.1"/>
    </source>
</evidence>
<dbReference type="STRING" id="1507870.A0A1V8SP94"/>
<dbReference type="Gene3D" id="3.50.70.10">
    <property type="match status" value="1"/>
</dbReference>
<accession>A0A1V8SP94</accession>
<evidence type="ECO:0000259" key="2">
    <source>
        <dbReference type="Pfam" id="PF16035"/>
    </source>
</evidence>
<proteinExistence type="predicted"/>
<gene>
    <name evidence="3" type="ORF">B0A48_13545</name>
</gene>
<dbReference type="EMBL" id="NAJO01000033">
    <property type="protein sequence ID" value="OQO00858.1"/>
    <property type="molecule type" value="Genomic_DNA"/>
</dbReference>
<dbReference type="InParanoid" id="A0A1V8SP94"/>
<keyword evidence="1" id="KW-0812">Transmembrane</keyword>
<comment type="caution">
    <text evidence="3">The sequence shown here is derived from an EMBL/GenBank/DDBJ whole genome shotgun (WGS) entry which is preliminary data.</text>
</comment>
<keyword evidence="1" id="KW-1133">Transmembrane helix</keyword>
<evidence type="ECO:0000256" key="1">
    <source>
        <dbReference type="SAM" id="Phobius"/>
    </source>
</evidence>
<dbReference type="OrthoDB" id="18193at2759"/>
<feature type="domain" description="Chalcone isomerase" evidence="2">
    <location>
        <begin position="190"/>
        <end position="423"/>
    </location>
</feature>
<evidence type="ECO:0000313" key="4">
    <source>
        <dbReference type="Proteomes" id="UP000192596"/>
    </source>
</evidence>